<dbReference type="EMBL" id="JARUXG010000009">
    <property type="protein sequence ID" value="MDG6782318.1"/>
    <property type="molecule type" value="Genomic_DNA"/>
</dbReference>
<reference evidence="2" key="1">
    <citation type="submission" date="2023-04" db="EMBL/GenBank/DDBJ databases">
        <title>Characterization and analysis of the complete genome of Gordonia rubripertincta 112, the degrader of aromatic and aliphatic compounds.</title>
        <authorList>
            <person name="Frantsuzova E."/>
            <person name="Bogun A."/>
            <person name="Delegan Y."/>
        </authorList>
    </citation>
    <scope>NUCLEOTIDE SEQUENCE</scope>
    <source>
        <strain evidence="2">112</strain>
    </source>
</reference>
<evidence type="ECO:0000313" key="2">
    <source>
        <dbReference type="EMBL" id="MDG6782318.1"/>
    </source>
</evidence>
<feature type="transmembrane region" description="Helical" evidence="1">
    <location>
        <begin position="15"/>
        <end position="36"/>
    </location>
</feature>
<dbReference type="AlphaFoldDB" id="A0AAW6R8T6"/>
<name>A0AAW6R8T6_GORRU</name>
<dbReference type="PANTHER" id="PTHR35788:SF1">
    <property type="entry name" value="EXPORTED PROTEIN"/>
    <property type="match status" value="1"/>
</dbReference>
<accession>A0AAW6R8T6</accession>
<dbReference type="Pfam" id="PF04294">
    <property type="entry name" value="VanW"/>
    <property type="match status" value="1"/>
</dbReference>
<comment type="caution">
    <text evidence="2">The sequence shown here is derived from an EMBL/GenBank/DDBJ whole genome shotgun (WGS) entry which is preliminary data.</text>
</comment>
<gene>
    <name evidence="2" type="ORF">QBL07_15915</name>
</gene>
<evidence type="ECO:0000256" key="1">
    <source>
        <dbReference type="SAM" id="Phobius"/>
    </source>
</evidence>
<dbReference type="PANTHER" id="PTHR35788">
    <property type="entry name" value="EXPORTED PROTEIN-RELATED"/>
    <property type="match status" value="1"/>
</dbReference>
<keyword evidence="1" id="KW-0472">Membrane</keyword>
<sequence>MDGVVTTSARRARHAVRAAVVVVVILTLALSIDFVVTRDHSARGAVIGGIPASNRDAVELDPVIEELTTRSTQPVVLRTPEGSAEVAPAELGLTFDADATRARLREQPRNPVTRFLSLFGRDLDVEPVVTIDPATMNTALDAHRRSLEKAAVEGGVHYDGATPVGDEPAPGERVARQAAAAVLVDHWLDGTPVDLPMEPFSPTVTSEVVAATVAGPADRATSAPVKLVDRRKRTVEVPAGDIAAMLTFGPDGRGGLTPRVDVTTARKSLASELDPSQLPAVSARFSLASGRPIVVPAVTGAKINWGKTLQALATTATADGGNRTADVVYDDVDPKLTTDAARKLGVNELISEYTTDGFSSASGENIRLVAAEVDGALVLPGKVFSLNGHTGPRGAAEGYVDSTIINNGRAATAVGGGISQFATTLYNAAYFAGLEDVDHTEHAYYISRYPEAREATVFEGAIDLKFRNNTRHGVLIETSWSPSAVTVRFWGTKAFEVESITGERTDPTEPERIKLPKGDDCIASSGSKGFTTSNTRIVRDARTGQEVNRYTRTVRYAPEPIVKCI</sequence>
<dbReference type="InterPro" id="IPR007391">
    <property type="entry name" value="Vancomycin_resist_VanW"/>
</dbReference>
<keyword evidence="1" id="KW-1133">Transmembrane helix</keyword>
<organism evidence="2">
    <name type="scientific">Gordonia rubripertincta</name>
    <name type="common">Rhodococcus corallinus</name>
    <dbReference type="NCBI Taxonomy" id="36822"/>
    <lineage>
        <taxon>Bacteria</taxon>
        <taxon>Bacillati</taxon>
        <taxon>Actinomycetota</taxon>
        <taxon>Actinomycetes</taxon>
        <taxon>Mycobacteriales</taxon>
        <taxon>Gordoniaceae</taxon>
        <taxon>Gordonia</taxon>
    </lineage>
</organism>
<dbReference type="InterPro" id="IPR052913">
    <property type="entry name" value="Glycopeptide_resist_protein"/>
</dbReference>
<keyword evidence="1" id="KW-0812">Transmembrane</keyword>
<proteinExistence type="predicted"/>
<protein>
    <submittedName>
        <fullName evidence="2">VanW family protein</fullName>
    </submittedName>
</protein>